<feature type="signal peptide" evidence="2">
    <location>
        <begin position="1"/>
        <end position="23"/>
    </location>
</feature>
<name>A0ABX0J426_9BACL</name>
<dbReference type="InterPro" id="IPR050490">
    <property type="entry name" value="Bact_solute-bd_prot1"/>
</dbReference>
<proteinExistence type="predicted"/>
<dbReference type="PANTHER" id="PTHR43649">
    <property type="entry name" value="ARABINOSE-BINDING PROTEIN-RELATED"/>
    <property type="match status" value="1"/>
</dbReference>
<feature type="region of interest" description="Disordered" evidence="1">
    <location>
        <begin position="35"/>
        <end position="54"/>
    </location>
</feature>
<keyword evidence="2" id="KW-0732">Signal</keyword>
<accession>A0ABX0J426</accession>
<evidence type="ECO:0000256" key="1">
    <source>
        <dbReference type="SAM" id="MobiDB-lite"/>
    </source>
</evidence>
<dbReference type="InterPro" id="IPR006059">
    <property type="entry name" value="SBP"/>
</dbReference>
<protein>
    <submittedName>
        <fullName evidence="3">Extracellular solute-binding protein</fullName>
    </submittedName>
</protein>
<reference evidence="3" key="1">
    <citation type="submission" date="2020-03" db="EMBL/GenBank/DDBJ databases">
        <title>Draft sequencing of Paenibacilllus sp. S3N08.</title>
        <authorList>
            <person name="Kim D.-U."/>
        </authorList>
    </citation>
    <scope>NUCLEOTIDE SEQUENCE</scope>
    <source>
        <strain evidence="3">S3N08</strain>
    </source>
</reference>
<dbReference type="PROSITE" id="PS51257">
    <property type="entry name" value="PROKAR_LIPOPROTEIN"/>
    <property type="match status" value="1"/>
</dbReference>
<dbReference type="SUPFAM" id="SSF53850">
    <property type="entry name" value="Periplasmic binding protein-like II"/>
    <property type="match status" value="1"/>
</dbReference>
<feature type="chain" id="PRO_5046717663" evidence="2">
    <location>
        <begin position="24"/>
        <end position="529"/>
    </location>
</feature>
<organism evidence="3 4">
    <name type="scientific">Paenibacillus agricola</name>
    <dbReference type="NCBI Taxonomy" id="2716264"/>
    <lineage>
        <taxon>Bacteria</taxon>
        <taxon>Bacillati</taxon>
        <taxon>Bacillota</taxon>
        <taxon>Bacilli</taxon>
        <taxon>Bacillales</taxon>
        <taxon>Paenibacillaceae</taxon>
        <taxon>Paenibacillus</taxon>
    </lineage>
</organism>
<dbReference type="Pfam" id="PF13416">
    <property type="entry name" value="SBP_bac_8"/>
    <property type="match status" value="1"/>
</dbReference>
<comment type="caution">
    <text evidence="3">The sequence shown here is derived from an EMBL/GenBank/DDBJ whole genome shotgun (WGS) entry which is preliminary data.</text>
</comment>
<dbReference type="RefSeq" id="WP_166146120.1">
    <property type="nucleotide sequence ID" value="NZ_JAAOIW010000001.1"/>
</dbReference>
<dbReference type="Proteomes" id="UP001165962">
    <property type="component" value="Unassembled WGS sequence"/>
</dbReference>
<evidence type="ECO:0000313" key="3">
    <source>
        <dbReference type="EMBL" id="NHN28871.1"/>
    </source>
</evidence>
<gene>
    <name evidence="3" type="ORF">G9U52_03370</name>
</gene>
<dbReference type="EMBL" id="JAAOIW010000001">
    <property type="protein sequence ID" value="NHN28871.1"/>
    <property type="molecule type" value="Genomic_DNA"/>
</dbReference>
<dbReference type="PANTHER" id="PTHR43649:SF12">
    <property type="entry name" value="DIACETYLCHITOBIOSE BINDING PROTEIN DASA"/>
    <property type="match status" value="1"/>
</dbReference>
<keyword evidence="4" id="KW-1185">Reference proteome</keyword>
<evidence type="ECO:0000313" key="4">
    <source>
        <dbReference type="Proteomes" id="UP001165962"/>
    </source>
</evidence>
<sequence>MIRIRKSLPVLLTGMVASSLLYGCTAPETKAPAAAPATAPAATPTPPTTPANTAPAKISVMKPLYPGHVFYPDSELEKLLEKGANVELTYETPPNTEYKTALNVKLAGGDIPDIVNTFSPGDTEHNALIAQGAFRPLDDLLPKFPKLKASFSDSIWNMLKNPVDGKIYGVPWLRDRGGTGIVIRKDWLEKLGLQEPKTLTELVEVLKAFRDKDPDGNGKQDTIPLAFKDNQLPNIYALLPLFGINPAWAPDAKDPNKLVNGVTQPAVLDALKFVRQLRQDGLLDQDYLVGKTIGFDKFKSGQVGVLLTGLGDYRQLAILTTMKAEILDPIEHNGKKWGLSMPSIPISRTNQISAKSKNPEAALRYLEYQITEGFDNIQYGVEGKTYNVVNGIKTPFADDKKDKLYNTNVGLELLQPEWLFVDTEKYTKFVSKDIAQYMIKKIDEYEKYSMFDYLRPNVDFPYRTETSVQQTQILTEGYSKVLLDTNVDAGKMFDETIAKWKAAGGDKVTDEVNKLQKDKSAPSYTYKKK</sequence>
<dbReference type="Gene3D" id="3.40.190.10">
    <property type="entry name" value="Periplasmic binding protein-like II"/>
    <property type="match status" value="2"/>
</dbReference>
<evidence type="ECO:0000256" key="2">
    <source>
        <dbReference type="SAM" id="SignalP"/>
    </source>
</evidence>